<feature type="disulfide bond" evidence="2">
    <location>
        <begin position="454"/>
        <end position="472"/>
    </location>
</feature>
<dbReference type="PROSITE" id="PS50068">
    <property type="entry name" value="LDLRA_2"/>
    <property type="match status" value="4"/>
</dbReference>
<evidence type="ECO:0000313" key="4">
    <source>
        <dbReference type="EMBL" id="PIK41197.1"/>
    </source>
</evidence>
<evidence type="ECO:0000259" key="3">
    <source>
        <dbReference type="PROSITE" id="PS01180"/>
    </source>
</evidence>
<dbReference type="InterPro" id="IPR035914">
    <property type="entry name" value="Sperma_CUB_dom_sf"/>
</dbReference>
<dbReference type="CDD" id="cd00041">
    <property type="entry name" value="CUB"/>
    <property type="match status" value="2"/>
</dbReference>
<dbReference type="InterPro" id="IPR036055">
    <property type="entry name" value="LDL_receptor-like_sf"/>
</dbReference>
<dbReference type="CDD" id="cd00112">
    <property type="entry name" value="LDLa"/>
    <property type="match status" value="3"/>
</dbReference>
<dbReference type="STRING" id="307972.A0A2G8JZK9"/>
<gene>
    <name evidence="4" type="ORF">BSL78_21949</name>
</gene>
<protein>
    <submittedName>
        <fullName evidence="4">Putative CUB and sushi domain-containing protein 1-like</fullName>
    </submittedName>
</protein>
<evidence type="ECO:0000256" key="1">
    <source>
        <dbReference type="ARBA" id="ARBA00023157"/>
    </source>
</evidence>
<proteinExistence type="predicted"/>
<dbReference type="Gene3D" id="4.10.400.10">
    <property type="entry name" value="Low-density Lipoprotein Receptor"/>
    <property type="match status" value="1"/>
</dbReference>
<dbReference type="AlphaFoldDB" id="A0A2G8JZK9"/>
<evidence type="ECO:0000313" key="5">
    <source>
        <dbReference type="Proteomes" id="UP000230750"/>
    </source>
</evidence>
<dbReference type="SUPFAM" id="SSF49854">
    <property type="entry name" value="Spermadhesin, CUB domain"/>
    <property type="match status" value="6"/>
</dbReference>
<feature type="disulfide bond" evidence="2">
    <location>
        <begin position="766"/>
        <end position="784"/>
    </location>
</feature>
<evidence type="ECO:0000256" key="2">
    <source>
        <dbReference type="PROSITE-ProRule" id="PRU00124"/>
    </source>
</evidence>
<dbReference type="OrthoDB" id="5804959at2759"/>
<feature type="disulfide bond" evidence="2">
    <location>
        <begin position="610"/>
        <end position="628"/>
    </location>
</feature>
<sequence>MFEYEKCINDKLFICSGTVYVSTPYNFKSQNFGNGGYQNNLVEETIFIGPEGLHLLLNISDINTESCCDFLAIGDGNIIGGSTAMNFSGGPYINELRYLSEGNSIWMRFTTNHGTTRKGYKGIVQPVNITSDGKIVQECCLLLSPFSLPPPLPPPLPSSSSPSPSPCLLSLSLHLSLHLFLHLFLHLSLYVSLHLFPLALPFSFSSFSSSSSLSLHLSSTSTSSSTSSLQLFPISFSLSPFPFPLPPPLPPPFPPPLPLPLPPPLPSSSSPSPSPSHSPSLSPCAYFDCGNEFNCQNGACIPAASRCDTDSRRQPICANNKDFELMVISDVWNVTARRNITSYNDDDSGTYPCNLHQEEVYIAPDGLHLLLTIESFNTNYGDYLRVGNGNISNERNVLYDQGQFNHEIRVLSEENVLWLTFTSDSRYSSTGFSGFVEPVTTTLDELDCGNDFDCQNGACISQRSVCDYQENCANGADRERVILSDIYNVTSRHNVTSHNYDTGSYLCNLYQEEVYIAPAGLHLLLTIESFNTDSGDYLKVGNGNITNERDILLYDRGPFNNEIRVLSEENIMWLTFITDHDNNVEVGFSGFVEPVNMTLEELDCGNDFNCKNGACISQRSVCDNRDNCANGFDTKGAILSDIYNVTSRHNVTSHNHDTGSYPCNLHQEEVYIAPDGLHLLLTIEFFNTDYADLLRVGNGNVSNERNILVYDGGLFDNEIRVLSEENSMWLTFITDHDIYVGVGFSGFVEPVNMTLEDLRCGNEFNCQNGACIPQISTCDYRQNCANDFDRTGVTMSDVWNITTLRNITSDNFENKVYPCNLVQEQVFYAPDGLRLLLTIDYLQTGHFTDFLRVGNGNITTERHILKYSGGPFNDEIKVLSETNVMWLRFTTDNNYNGGGFSGFIRPVSTTVDELDCENQFNCLNGACIAQSSVCDNEENCANGLDTSVSLSETTYVNTSYNVSSYMFDSGGYPCKLQQEEFFIAPDGLNILLTIEYLFTEELYDVLRIGNGNDIRQGLLREYSGGPFVNEIEILSEGTMMWLTLLADGSVNSIGFRGFVKSVNATAD</sequence>
<keyword evidence="5" id="KW-1185">Reference proteome</keyword>
<dbReference type="SUPFAM" id="SSF57424">
    <property type="entry name" value="LDL receptor-like module"/>
    <property type="match status" value="4"/>
</dbReference>
<comment type="caution">
    <text evidence="2">Lacks conserved residue(s) required for the propagation of feature annotation.</text>
</comment>
<dbReference type="PRINTS" id="PR00261">
    <property type="entry name" value="LDLRECEPTOR"/>
</dbReference>
<dbReference type="Pfam" id="PF00057">
    <property type="entry name" value="Ldl_recept_a"/>
    <property type="match status" value="1"/>
</dbReference>
<dbReference type="Proteomes" id="UP000230750">
    <property type="component" value="Unassembled WGS sequence"/>
</dbReference>
<dbReference type="PROSITE" id="PS01180">
    <property type="entry name" value="CUB"/>
    <property type="match status" value="3"/>
</dbReference>
<dbReference type="SMART" id="SM00192">
    <property type="entry name" value="LDLa"/>
    <property type="match status" value="5"/>
</dbReference>
<feature type="domain" description="CUB" evidence="3">
    <location>
        <begin position="15"/>
        <end position="127"/>
    </location>
</feature>
<dbReference type="GO" id="GO:0004252">
    <property type="term" value="F:serine-type endopeptidase activity"/>
    <property type="evidence" value="ECO:0007669"/>
    <property type="project" value="TreeGrafter"/>
</dbReference>
<keyword evidence="1 2" id="KW-1015">Disulfide bond</keyword>
<dbReference type="GO" id="GO:0007340">
    <property type="term" value="P:acrosome reaction"/>
    <property type="evidence" value="ECO:0007669"/>
    <property type="project" value="TreeGrafter"/>
</dbReference>
<feature type="domain" description="CUB" evidence="3">
    <location>
        <begin position="940"/>
        <end position="1065"/>
    </location>
</feature>
<dbReference type="PANTHER" id="PTHR24252:SF8">
    <property type="entry name" value="ACROSIN"/>
    <property type="match status" value="1"/>
</dbReference>
<reference evidence="4 5" key="1">
    <citation type="journal article" date="2017" name="PLoS Biol.">
        <title>The sea cucumber genome provides insights into morphological evolution and visceral regeneration.</title>
        <authorList>
            <person name="Zhang X."/>
            <person name="Sun L."/>
            <person name="Yuan J."/>
            <person name="Sun Y."/>
            <person name="Gao Y."/>
            <person name="Zhang L."/>
            <person name="Li S."/>
            <person name="Dai H."/>
            <person name="Hamel J.F."/>
            <person name="Liu C."/>
            <person name="Yu Y."/>
            <person name="Liu S."/>
            <person name="Lin W."/>
            <person name="Guo K."/>
            <person name="Jin S."/>
            <person name="Xu P."/>
            <person name="Storey K.B."/>
            <person name="Huan P."/>
            <person name="Zhang T."/>
            <person name="Zhou Y."/>
            <person name="Zhang J."/>
            <person name="Lin C."/>
            <person name="Li X."/>
            <person name="Xing L."/>
            <person name="Huo D."/>
            <person name="Sun M."/>
            <person name="Wang L."/>
            <person name="Mercier A."/>
            <person name="Li F."/>
            <person name="Yang H."/>
            <person name="Xiang J."/>
        </authorList>
    </citation>
    <scope>NUCLEOTIDE SEQUENCE [LARGE SCALE GENOMIC DNA]</scope>
    <source>
        <strain evidence="4">Shaxun</strain>
        <tissue evidence="4">Muscle</tissue>
    </source>
</reference>
<dbReference type="InterPro" id="IPR002172">
    <property type="entry name" value="LDrepeatLR_classA_rpt"/>
</dbReference>
<feature type="non-terminal residue" evidence="4">
    <location>
        <position position="1067"/>
    </location>
</feature>
<dbReference type="Gene3D" id="2.60.120.290">
    <property type="entry name" value="Spermadhesin, CUB domain"/>
    <property type="match status" value="6"/>
</dbReference>
<comment type="caution">
    <text evidence="4">The sequence shown here is derived from an EMBL/GenBank/DDBJ whole genome shotgun (WGS) entry which is preliminary data.</text>
</comment>
<organism evidence="4 5">
    <name type="scientific">Stichopus japonicus</name>
    <name type="common">Sea cucumber</name>
    <dbReference type="NCBI Taxonomy" id="307972"/>
    <lineage>
        <taxon>Eukaryota</taxon>
        <taxon>Metazoa</taxon>
        <taxon>Echinodermata</taxon>
        <taxon>Eleutherozoa</taxon>
        <taxon>Echinozoa</taxon>
        <taxon>Holothuroidea</taxon>
        <taxon>Aspidochirotacea</taxon>
        <taxon>Aspidochirotida</taxon>
        <taxon>Stichopodidae</taxon>
        <taxon>Apostichopus</taxon>
    </lineage>
</organism>
<feature type="disulfide bond" evidence="2">
    <location>
        <begin position="922"/>
        <end position="940"/>
    </location>
</feature>
<dbReference type="InterPro" id="IPR000859">
    <property type="entry name" value="CUB_dom"/>
</dbReference>
<dbReference type="SMART" id="SM00042">
    <property type="entry name" value="CUB"/>
    <property type="match status" value="5"/>
</dbReference>
<accession>A0A2G8JZK9</accession>
<name>A0A2G8JZK9_STIJA</name>
<feature type="domain" description="CUB" evidence="3">
    <location>
        <begin position="784"/>
        <end position="907"/>
    </location>
</feature>
<dbReference type="PANTHER" id="PTHR24252">
    <property type="entry name" value="ACROSIN-RELATED"/>
    <property type="match status" value="1"/>
</dbReference>
<dbReference type="EMBL" id="MRZV01001041">
    <property type="protein sequence ID" value="PIK41197.1"/>
    <property type="molecule type" value="Genomic_DNA"/>
</dbReference>